<dbReference type="EMBL" id="BMNE01000014">
    <property type="protein sequence ID" value="GGO00109.1"/>
    <property type="molecule type" value="Genomic_DNA"/>
</dbReference>
<dbReference type="InterPro" id="IPR042070">
    <property type="entry name" value="PucR_C-HTH_sf"/>
</dbReference>
<reference evidence="6" key="1">
    <citation type="journal article" date="2019" name="Int. J. Syst. Evol. Microbiol.">
        <title>The Global Catalogue of Microorganisms (GCM) 10K type strain sequencing project: providing services to taxonomists for standard genome sequencing and annotation.</title>
        <authorList>
            <consortium name="The Broad Institute Genomics Platform"/>
            <consortium name="The Broad Institute Genome Sequencing Center for Infectious Disease"/>
            <person name="Wu L."/>
            <person name="Ma J."/>
        </authorList>
    </citation>
    <scope>NUCLEOTIDE SEQUENCE [LARGE SCALE GENOMIC DNA]</scope>
    <source>
        <strain evidence="6">CGMCC 4.7329</strain>
    </source>
</reference>
<evidence type="ECO:0000259" key="4">
    <source>
        <dbReference type="Pfam" id="PF17853"/>
    </source>
</evidence>
<dbReference type="InterPro" id="IPR025736">
    <property type="entry name" value="PucR_C-HTH_dom"/>
</dbReference>
<dbReference type="PANTHER" id="PTHR33744">
    <property type="entry name" value="CARBOHYDRATE DIACID REGULATOR"/>
    <property type="match status" value="1"/>
</dbReference>
<evidence type="ECO:0000313" key="5">
    <source>
        <dbReference type="EMBL" id="GGO00109.1"/>
    </source>
</evidence>
<evidence type="ECO:0000259" key="2">
    <source>
        <dbReference type="Pfam" id="PF13556"/>
    </source>
</evidence>
<evidence type="ECO:0008006" key="7">
    <source>
        <dbReference type="Google" id="ProtNLM"/>
    </source>
</evidence>
<comment type="caution">
    <text evidence="5">The sequence shown here is derived from an EMBL/GenBank/DDBJ whole genome shotgun (WGS) entry which is preliminary data.</text>
</comment>
<feature type="domain" description="PucR C-terminal helix-turn-helix" evidence="2">
    <location>
        <begin position="328"/>
        <end position="386"/>
    </location>
</feature>
<dbReference type="Pfam" id="PF14361">
    <property type="entry name" value="RsbRD_N"/>
    <property type="match status" value="1"/>
</dbReference>
<keyword evidence="6" id="KW-1185">Reference proteome</keyword>
<comment type="similarity">
    <text evidence="1">Belongs to the CdaR family.</text>
</comment>
<gene>
    <name evidence="5" type="ORF">GCM10011610_68780</name>
</gene>
<evidence type="ECO:0000313" key="6">
    <source>
        <dbReference type="Proteomes" id="UP000658127"/>
    </source>
</evidence>
<dbReference type="InterPro" id="IPR025751">
    <property type="entry name" value="RsbRD_N_dom"/>
</dbReference>
<proteinExistence type="inferred from homology"/>
<dbReference type="InterPro" id="IPR041522">
    <property type="entry name" value="CdaR_GGDEF"/>
</dbReference>
<dbReference type="PANTHER" id="PTHR33744:SF1">
    <property type="entry name" value="DNA-BINDING TRANSCRIPTIONAL ACTIVATOR ADER"/>
    <property type="match status" value="1"/>
</dbReference>
<feature type="domain" description="CdaR GGDEF-like" evidence="4">
    <location>
        <begin position="168"/>
        <end position="278"/>
    </location>
</feature>
<organism evidence="5 6">
    <name type="scientific">Nocardia rhizosphaerihabitans</name>
    <dbReference type="NCBI Taxonomy" id="1691570"/>
    <lineage>
        <taxon>Bacteria</taxon>
        <taxon>Bacillati</taxon>
        <taxon>Actinomycetota</taxon>
        <taxon>Actinomycetes</taxon>
        <taxon>Mycobacteriales</taxon>
        <taxon>Nocardiaceae</taxon>
        <taxon>Nocardia</taxon>
    </lineage>
</organism>
<dbReference type="Proteomes" id="UP000658127">
    <property type="component" value="Unassembled WGS sequence"/>
</dbReference>
<evidence type="ECO:0000259" key="3">
    <source>
        <dbReference type="Pfam" id="PF14361"/>
    </source>
</evidence>
<protein>
    <recommendedName>
        <fullName evidence="7">PucR family transcriptional regulator</fullName>
    </recommendedName>
</protein>
<evidence type="ECO:0000256" key="1">
    <source>
        <dbReference type="ARBA" id="ARBA00006754"/>
    </source>
</evidence>
<feature type="domain" description="RsbT co-antagonist protein RsbRD N-terminal" evidence="3">
    <location>
        <begin position="22"/>
        <end position="156"/>
    </location>
</feature>
<sequence>MVTPLRSIAAAELARQLLESVDSMADELADRIIESERSYLDSQLLTRARLRGACLDNLTAMLGYLAGRDPVRLESARAAGRLKAEQGLPIAAMLHAYRLGGRLIWEELMVRAGSVADGELLKIPAELWEIVDQYSDAAAETYRETATVLALADIESRARLIRTLFDGHTENPAAVLDAARTLGVPETGTFVVVAAEAGTTPTMMSAAITKLGDRGVVSIWDSYADTLNGLICAPSAAEIDTAIALLGDAVEGRAGVSRPFSGPRDIAAALDEARLALKCRPPGETAMTRYEAAPLALLLVRLPDAAHSAAAQILGPLMRLPEGERTALLQTLNVWFECKGSTVAAARQMHYHRNTVLYRLRKLRDLTGRDCDDPVQAAELYIALQAIRLLGQR</sequence>
<dbReference type="RefSeq" id="WP_229740376.1">
    <property type="nucleotide sequence ID" value="NZ_BMNE01000014.1"/>
</dbReference>
<dbReference type="InterPro" id="IPR051448">
    <property type="entry name" value="CdaR-like_regulators"/>
</dbReference>
<dbReference type="Pfam" id="PF13556">
    <property type="entry name" value="HTH_30"/>
    <property type="match status" value="1"/>
</dbReference>
<dbReference type="Gene3D" id="1.10.10.2840">
    <property type="entry name" value="PucR C-terminal helix-turn-helix domain"/>
    <property type="match status" value="1"/>
</dbReference>
<accession>A0ABQ2L267</accession>
<name>A0ABQ2L267_9NOCA</name>
<dbReference type="Pfam" id="PF17853">
    <property type="entry name" value="GGDEF_2"/>
    <property type="match status" value="1"/>
</dbReference>